<keyword evidence="4 5" id="KW-0472">Membrane</keyword>
<keyword evidence="5" id="KW-1003">Cell membrane</keyword>
<gene>
    <name evidence="5 6" type="primary">tatC</name>
    <name evidence="6" type="ORF">LS81_003355</name>
</gene>
<dbReference type="PANTHER" id="PTHR30371:SF0">
    <property type="entry name" value="SEC-INDEPENDENT PROTEIN TRANSLOCASE PROTEIN TATC, CHLOROPLASTIC-RELATED"/>
    <property type="match status" value="1"/>
</dbReference>
<feature type="transmembrane region" description="Helical" evidence="5">
    <location>
        <begin position="65"/>
        <end position="92"/>
    </location>
</feature>
<evidence type="ECO:0000256" key="5">
    <source>
        <dbReference type="HAMAP-Rule" id="MF_00902"/>
    </source>
</evidence>
<dbReference type="GO" id="GO:0009977">
    <property type="term" value="F:proton motive force dependent protein transmembrane transporter activity"/>
    <property type="evidence" value="ECO:0007669"/>
    <property type="project" value="TreeGrafter"/>
</dbReference>
<keyword evidence="3 5" id="KW-1133">Transmembrane helix</keyword>
<comment type="caution">
    <text evidence="6">The sequence shown here is derived from an EMBL/GenBank/DDBJ whole genome shotgun (WGS) entry which is preliminary data.</text>
</comment>
<comment type="function">
    <text evidence="5">Part of the twin-arginine translocation (Tat) system that transports large folded proteins containing a characteristic twin-arginine motif in their signal peptide across membranes.</text>
</comment>
<dbReference type="OrthoDB" id="9777044at2"/>
<dbReference type="Pfam" id="PF00902">
    <property type="entry name" value="TatC"/>
    <property type="match status" value="1"/>
</dbReference>
<keyword evidence="5" id="KW-0811">Translocation</keyword>
<feature type="transmembrane region" description="Helical" evidence="5">
    <location>
        <begin position="104"/>
        <end position="132"/>
    </location>
</feature>
<dbReference type="GO" id="GO:0043953">
    <property type="term" value="P:protein transport by the Tat complex"/>
    <property type="evidence" value="ECO:0007669"/>
    <property type="project" value="UniProtKB-UniRule"/>
</dbReference>
<evidence type="ECO:0000256" key="1">
    <source>
        <dbReference type="ARBA" id="ARBA00004141"/>
    </source>
</evidence>
<feature type="transmembrane region" description="Helical" evidence="5">
    <location>
        <begin position="152"/>
        <end position="179"/>
    </location>
</feature>
<dbReference type="NCBIfam" id="TIGR00945">
    <property type="entry name" value="tatC"/>
    <property type="match status" value="1"/>
</dbReference>
<organism evidence="6 7">
    <name type="scientific">Helicobacter trogontum</name>
    <dbReference type="NCBI Taxonomy" id="50960"/>
    <lineage>
        <taxon>Bacteria</taxon>
        <taxon>Pseudomonadati</taxon>
        <taxon>Campylobacterota</taxon>
        <taxon>Epsilonproteobacteria</taxon>
        <taxon>Campylobacterales</taxon>
        <taxon>Helicobacteraceae</taxon>
        <taxon>Helicobacter</taxon>
    </lineage>
</organism>
<evidence type="ECO:0000313" key="7">
    <source>
        <dbReference type="Proteomes" id="UP000029878"/>
    </source>
</evidence>
<dbReference type="RefSeq" id="WP_034345264.1">
    <property type="nucleotide sequence ID" value="NZ_FZNG01000016.1"/>
</dbReference>
<dbReference type="PRINTS" id="PR01840">
    <property type="entry name" value="TATCFAMILY"/>
</dbReference>
<comment type="similarity">
    <text evidence="5">Belongs to the TatC family.</text>
</comment>
<dbReference type="PROSITE" id="PS01218">
    <property type="entry name" value="TATC"/>
    <property type="match status" value="1"/>
</dbReference>
<feature type="transmembrane region" description="Helical" evidence="5">
    <location>
        <begin position="191"/>
        <end position="208"/>
    </location>
</feature>
<dbReference type="PANTHER" id="PTHR30371">
    <property type="entry name" value="SEC-INDEPENDENT PROTEIN TRANSLOCASE PROTEIN TATC"/>
    <property type="match status" value="1"/>
</dbReference>
<dbReference type="AlphaFoldDB" id="A0A4U8SCC4"/>
<dbReference type="EMBL" id="JRPL02000005">
    <property type="protein sequence ID" value="TLD83793.1"/>
    <property type="molecule type" value="Genomic_DNA"/>
</dbReference>
<evidence type="ECO:0000256" key="4">
    <source>
        <dbReference type="ARBA" id="ARBA00023136"/>
    </source>
</evidence>
<evidence type="ECO:0000256" key="3">
    <source>
        <dbReference type="ARBA" id="ARBA00022989"/>
    </source>
</evidence>
<proteinExistence type="inferred from homology"/>
<keyword evidence="5" id="KW-0653">Protein transport</keyword>
<comment type="subcellular location">
    <subcellularLocation>
        <location evidence="5">Cell membrane</location>
        <topology evidence="5">Multi-pass membrane protein</topology>
    </subcellularLocation>
    <subcellularLocation>
        <location evidence="1">Membrane</location>
        <topology evidence="1">Multi-pass membrane protein</topology>
    </subcellularLocation>
</comment>
<feature type="transmembrane region" description="Helical" evidence="5">
    <location>
        <begin position="16"/>
        <end position="34"/>
    </location>
</feature>
<reference evidence="6 7" key="1">
    <citation type="journal article" date="2014" name="Genome Announc.">
        <title>Draft genome sequences of eight enterohepatic helicobacter species isolated from both laboratory and wild rodents.</title>
        <authorList>
            <person name="Sheh A."/>
            <person name="Shen Z."/>
            <person name="Fox J.G."/>
        </authorList>
    </citation>
    <scope>NUCLEOTIDE SEQUENCE [LARGE SCALE GENOMIC DNA]</scope>
    <source>
        <strain evidence="6 7">ATCC 700114</strain>
    </source>
</reference>
<dbReference type="HAMAP" id="MF_00902">
    <property type="entry name" value="TatC"/>
    <property type="match status" value="1"/>
</dbReference>
<accession>A0A4U8SCC4</accession>
<keyword evidence="2 5" id="KW-0812">Transmembrane</keyword>
<dbReference type="Proteomes" id="UP000029878">
    <property type="component" value="Unassembled WGS sequence"/>
</dbReference>
<dbReference type="InterPro" id="IPR002033">
    <property type="entry name" value="TatC"/>
</dbReference>
<evidence type="ECO:0000256" key="2">
    <source>
        <dbReference type="ARBA" id="ARBA00022692"/>
    </source>
</evidence>
<dbReference type="InterPro" id="IPR019820">
    <property type="entry name" value="Sec-indep_translocase_CS"/>
</dbReference>
<keyword evidence="5" id="KW-0813">Transport</keyword>
<comment type="subunit">
    <text evidence="5">Forms a complex with TatA.</text>
</comment>
<evidence type="ECO:0000313" key="6">
    <source>
        <dbReference type="EMBL" id="TLD83793.1"/>
    </source>
</evidence>
<dbReference type="GO" id="GO:0033281">
    <property type="term" value="C:TAT protein transport complex"/>
    <property type="evidence" value="ECO:0007669"/>
    <property type="project" value="UniProtKB-UniRule"/>
</dbReference>
<protein>
    <recommendedName>
        <fullName evidence="5">Sec-independent protein translocase protein TatC</fullName>
    </recommendedName>
</protein>
<dbReference type="GO" id="GO:0065002">
    <property type="term" value="P:intracellular protein transmembrane transport"/>
    <property type="evidence" value="ECO:0007669"/>
    <property type="project" value="TreeGrafter"/>
</dbReference>
<feature type="transmembrane region" description="Helical" evidence="5">
    <location>
        <begin position="214"/>
        <end position="234"/>
    </location>
</feature>
<sequence>MFEELRPHLQDLRKRLMLSLLSIVICFVACFSFHEEIFTWVQTPISNAFASGIKGKLIQVAPAEYLFVAIKVSFFAAFVISVPIVFWQLWLFVAPGLYKHEKKLILPFVFFGSFMFALGLFFCYEIVFPLIIRYVLAFGNEVVEANIASDEYLSFFIRIMLAFGFVFELPVMAFFLGKIGLITDNTLKRSFRYAVVAIFVVAAIVTPPDVISQLLLALPMVVLYGVAIIILKFVNPEKKQDEILSSSNNIEQTRKDEIQTEIEQQLKE</sequence>
<name>A0A4U8SCC4_9HELI</name>